<name>A0AAV7N323_PLEWA</name>
<sequence>MTLRSPHLSSPRASLQASAFSLWGPPGVRTGFPQVCTAARERLQDIFIGEQGPRLTPVGVLGELRPGRCGICRGAGNAEKTRPPLPGAVALPERIICRTEVCFALAATDPEKRPTVAGGSTRRPGPTCYARPRPPPDGSLNPCSRCGGSPDPTPVEES</sequence>
<evidence type="ECO:0000313" key="2">
    <source>
        <dbReference type="EMBL" id="KAJ1109300.1"/>
    </source>
</evidence>
<reference evidence="2" key="1">
    <citation type="journal article" date="2022" name="bioRxiv">
        <title>Sequencing and chromosome-scale assembly of the giantPleurodeles waltlgenome.</title>
        <authorList>
            <person name="Brown T."/>
            <person name="Elewa A."/>
            <person name="Iarovenko S."/>
            <person name="Subramanian E."/>
            <person name="Araus A.J."/>
            <person name="Petzold A."/>
            <person name="Susuki M."/>
            <person name="Suzuki K.-i.T."/>
            <person name="Hayashi T."/>
            <person name="Toyoda A."/>
            <person name="Oliveira C."/>
            <person name="Osipova E."/>
            <person name="Leigh N.D."/>
            <person name="Simon A."/>
            <person name="Yun M.H."/>
        </authorList>
    </citation>
    <scope>NUCLEOTIDE SEQUENCE</scope>
    <source>
        <strain evidence="2">20211129_DDA</strain>
        <tissue evidence="2">Liver</tissue>
    </source>
</reference>
<comment type="caution">
    <text evidence="2">The sequence shown here is derived from an EMBL/GenBank/DDBJ whole genome shotgun (WGS) entry which is preliminary data.</text>
</comment>
<evidence type="ECO:0000313" key="3">
    <source>
        <dbReference type="Proteomes" id="UP001066276"/>
    </source>
</evidence>
<dbReference type="EMBL" id="JANPWB010000013">
    <property type="protein sequence ID" value="KAJ1109300.1"/>
    <property type="molecule type" value="Genomic_DNA"/>
</dbReference>
<accession>A0AAV7N323</accession>
<dbReference type="AlphaFoldDB" id="A0AAV7N323"/>
<gene>
    <name evidence="2" type="ORF">NDU88_006662</name>
</gene>
<proteinExistence type="predicted"/>
<feature type="region of interest" description="Disordered" evidence="1">
    <location>
        <begin position="108"/>
        <end position="158"/>
    </location>
</feature>
<keyword evidence="3" id="KW-1185">Reference proteome</keyword>
<organism evidence="2 3">
    <name type="scientific">Pleurodeles waltl</name>
    <name type="common">Iberian ribbed newt</name>
    <dbReference type="NCBI Taxonomy" id="8319"/>
    <lineage>
        <taxon>Eukaryota</taxon>
        <taxon>Metazoa</taxon>
        <taxon>Chordata</taxon>
        <taxon>Craniata</taxon>
        <taxon>Vertebrata</taxon>
        <taxon>Euteleostomi</taxon>
        <taxon>Amphibia</taxon>
        <taxon>Batrachia</taxon>
        <taxon>Caudata</taxon>
        <taxon>Salamandroidea</taxon>
        <taxon>Salamandridae</taxon>
        <taxon>Pleurodelinae</taxon>
        <taxon>Pleurodeles</taxon>
    </lineage>
</organism>
<protein>
    <submittedName>
        <fullName evidence="2">Uncharacterized protein</fullName>
    </submittedName>
</protein>
<dbReference type="Proteomes" id="UP001066276">
    <property type="component" value="Chromosome 9"/>
</dbReference>
<evidence type="ECO:0000256" key="1">
    <source>
        <dbReference type="SAM" id="MobiDB-lite"/>
    </source>
</evidence>